<name>A0A855IQP6_9VIBR</name>
<protein>
    <submittedName>
        <fullName evidence="1">Uncharacterized protein</fullName>
    </submittedName>
</protein>
<dbReference type="Proteomes" id="UP000235554">
    <property type="component" value="Unassembled WGS sequence"/>
</dbReference>
<gene>
    <name evidence="1" type="ORF">BCT50_05470</name>
</gene>
<accession>A0A855IQP6</accession>
<reference evidence="2" key="1">
    <citation type="submission" date="2016-07" db="EMBL/GenBank/DDBJ databases">
        <title>Nontailed viruses are major unrecognized killers of bacteria in the ocean.</title>
        <authorList>
            <person name="Kauffman K."/>
            <person name="Hussain F."/>
            <person name="Yang J."/>
            <person name="Arevalo P."/>
            <person name="Brown J."/>
            <person name="Cutler M."/>
            <person name="Kelly L."/>
            <person name="Polz M.F."/>
        </authorList>
    </citation>
    <scope>NUCLEOTIDE SEQUENCE [LARGE SCALE GENOMIC DNA]</scope>
    <source>
        <strain evidence="2">10N.261.48.A1</strain>
    </source>
</reference>
<dbReference type="InterPro" id="IPR048868">
    <property type="entry name" value="OGG-like_put"/>
</dbReference>
<dbReference type="EMBL" id="MCZJ01000013">
    <property type="protein sequence ID" value="PMM58879.1"/>
    <property type="molecule type" value="Genomic_DNA"/>
</dbReference>
<evidence type="ECO:0000313" key="2">
    <source>
        <dbReference type="Proteomes" id="UP000235554"/>
    </source>
</evidence>
<evidence type="ECO:0000313" key="1">
    <source>
        <dbReference type="EMBL" id="PMM58879.1"/>
    </source>
</evidence>
<dbReference type="AlphaFoldDB" id="A0A855IQP6"/>
<organism evidence="1 2">
    <name type="scientific">Vibrio lentus</name>
    <dbReference type="NCBI Taxonomy" id="136468"/>
    <lineage>
        <taxon>Bacteria</taxon>
        <taxon>Pseudomonadati</taxon>
        <taxon>Pseudomonadota</taxon>
        <taxon>Gammaproteobacteria</taxon>
        <taxon>Vibrionales</taxon>
        <taxon>Vibrionaceae</taxon>
        <taxon>Vibrio</taxon>
    </lineage>
</organism>
<proteinExistence type="predicted"/>
<dbReference type="RefSeq" id="WP_102554851.1">
    <property type="nucleotide sequence ID" value="NZ_MCZJ01000013.1"/>
</dbReference>
<dbReference type="Pfam" id="PF21790">
    <property type="entry name" value="OGG"/>
    <property type="match status" value="1"/>
</dbReference>
<sequence length="231" mass="26177">MENYKSLISHLPVADHAIGTKLATWEKYQDSYPEIWNTIQSIFSGDPEVKLRRQDLKDIADTQDYKKLIVATILWGYSSGMRGNNFSKIVNKLPEIASLLKCASQDIDDWKRHYNKVKEISGLGLSTYSKFLYFVGGKIEGNEPLILDIRVIEAINTGIYKEFVGMKRITYTNAPNLYPEYLKIMNDFALSSECTAAQAEMFLFMFGQNLKQHTSQSIQDGLSTLGNFSSG</sequence>
<comment type="caution">
    <text evidence="1">The sequence shown here is derived from an EMBL/GenBank/DDBJ whole genome shotgun (WGS) entry which is preliminary data.</text>
</comment>